<organismHost>
    <name type="scientific">Paspalum</name>
    <dbReference type="NCBI Taxonomy" id="147271"/>
</organismHost>
<organism evidence="1">
    <name type="scientific">Rice dwarf virus</name>
    <name type="common">RDV</name>
    <dbReference type="NCBI Taxonomy" id="10991"/>
    <lineage>
        <taxon>Viruses</taxon>
        <taxon>Riboviria</taxon>
        <taxon>Orthornavirae</taxon>
        <taxon>Duplornaviricota</taxon>
        <taxon>Resentoviricetes</taxon>
        <taxon>Reovirales</taxon>
        <taxon>Sedoreoviridae</taxon>
        <taxon>Phytoreovirus</taxon>
        <taxon>Phytoreovirus alphaoryzae</taxon>
    </lineage>
</organism>
<accession>Q80B40</accession>
<organismHost>
    <name type="scientific">Oryza sativa</name>
    <name type="common">Rice</name>
    <dbReference type="NCBI Taxonomy" id="4530"/>
</organismHost>
<evidence type="ECO:0000313" key="1">
    <source>
        <dbReference type="EMBL" id="AAP20944.1"/>
    </source>
</evidence>
<reference evidence="1" key="1">
    <citation type="journal article" date="1994" name="J. Gen. Virol.">
        <title>Genomic heterogeneity of rice dwarf phytoreovirus field isolates and nucleotide sequences of variants of genome segment 12.</title>
        <authorList>
            <person name="Murao K."/>
            <person name="Suda N."/>
            <person name="Uyeda I."/>
            <person name="Isogai M."/>
            <person name="Suga H."/>
            <person name="Yamada N."/>
            <person name="Kimura I."/>
            <person name="Shikata E."/>
        </authorList>
    </citation>
    <scope>NUCLEOTIDE SEQUENCE</scope>
</reference>
<protein>
    <submittedName>
        <fullName evidence="1">p120Pa</fullName>
    </submittedName>
</protein>
<name>Q80B40_RDV</name>
<organismHost>
    <name type="scientific">Nephotettix cincticeps</name>
    <name type="common">Green rice leafhopper</name>
    <name type="synonym">Selenocephalus cincticeps</name>
    <dbReference type="NCBI Taxonomy" id="94400"/>
</organismHost>
<organismHost>
    <name type="scientific">Alopecurus aequalis</name>
    <dbReference type="NCBI Taxonomy" id="114194"/>
</organismHost>
<sequence length="92" mass="10551">MLILIRTLMAIDWLKIFCLRNRPKDEDQAHPMLDILPQTLDSVKKSSSRFPRKMLAATISILEEEVTELVTELNNTTNLTAKKECPRITNAL</sequence>
<dbReference type="EMBL" id="S72085">
    <property type="protein sequence ID" value="AAP20944.1"/>
    <property type="molecule type" value="Genomic_RNA"/>
</dbReference>
<organismHost>
    <name type="scientific">Echinochloa crus-galli</name>
    <name type="common">Barnyard grass</name>
    <name type="synonym">Panicum crus-galli</name>
    <dbReference type="NCBI Taxonomy" id="90397"/>
</organismHost>
<proteinExistence type="predicted"/>
<gene>
    <name evidence="1" type="primary">P120Pa</name>
</gene>